<feature type="region of interest" description="Disordered" evidence="1">
    <location>
        <begin position="273"/>
        <end position="316"/>
    </location>
</feature>
<gene>
    <name evidence="2" type="ORF">Q0N40_07840</name>
</gene>
<dbReference type="Proteomes" id="UP001174314">
    <property type="component" value="Chromosome"/>
</dbReference>
<feature type="region of interest" description="Disordered" evidence="1">
    <location>
        <begin position="1"/>
        <end position="36"/>
    </location>
</feature>
<organism evidence="2 3">
    <name type="scientific">Corynebacterium pseudokroppenstedtii</name>
    <dbReference type="NCBI Taxonomy" id="2804917"/>
    <lineage>
        <taxon>Bacteria</taxon>
        <taxon>Bacillati</taxon>
        <taxon>Actinomycetota</taxon>
        <taxon>Actinomycetes</taxon>
        <taxon>Mycobacteriales</taxon>
        <taxon>Corynebacteriaceae</taxon>
        <taxon>Corynebacterium</taxon>
    </lineage>
</organism>
<dbReference type="InterPro" id="IPR027417">
    <property type="entry name" value="P-loop_NTPase"/>
</dbReference>
<evidence type="ECO:0000313" key="2">
    <source>
        <dbReference type="EMBL" id="WPF24444.1"/>
    </source>
</evidence>
<protein>
    <recommendedName>
        <fullName evidence="4">ABC transporter domain-containing protein</fullName>
    </recommendedName>
</protein>
<accession>A0AAU0PWJ5</accession>
<evidence type="ECO:0008006" key="4">
    <source>
        <dbReference type="Google" id="ProtNLM"/>
    </source>
</evidence>
<name>A0AAU0PWJ5_9CORY</name>
<dbReference type="EMBL" id="CP137757">
    <property type="protein sequence ID" value="WPF24444.1"/>
    <property type="molecule type" value="Genomic_DNA"/>
</dbReference>
<dbReference type="KEGG" id="cpsk:Q0N40_07840"/>
<dbReference type="AlphaFoldDB" id="A0AAU0PWJ5"/>
<dbReference type="RefSeq" id="WP_204087348.1">
    <property type="nucleotide sequence ID" value="NZ_CP137757.1"/>
</dbReference>
<dbReference type="SUPFAM" id="SSF52540">
    <property type="entry name" value="P-loop containing nucleoside triphosphate hydrolases"/>
    <property type="match status" value="1"/>
</dbReference>
<proteinExistence type="predicted"/>
<sequence>MRERQSDGSQPIKGVGKFAATSARTHRKSHADGESAPAVVAEDIALSAAEGRVFGHLNFTVPGSGLTILSGRGGSGRTSLALSISGRMKLDAGTLTVLGERKPNKINKMVAIAGVDEIDGLDGDVRLRTVLTEHKSWSHPWIVWTKPADQEYYESLCGDVFGDRALPSLDSYVAELTSLDNILIRISLALAPANSEEIGLLVMDDLEQVREYDLRLVLIHVLSRLAQRMPVIVNTVNPIPDSLMPDHTLIELFNTDNDSVVPIVEELPPGVLQDRNTARSTDSVSVNPSPDTQDNINNNETARFDAVAAGSDEETL</sequence>
<dbReference type="Gene3D" id="3.40.50.300">
    <property type="entry name" value="P-loop containing nucleotide triphosphate hydrolases"/>
    <property type="match status" value="1"/>
</dbReference>
<dbReference type="CDD" id="cd00267">
    <property type="entry name" value="ABC_ATPase"/>
    <property type="match status" value="1"/>
</dbReference>
<evidence type="ECO:0000313" key="3">
    <source>
        <dbReference type="Proteomes" id="UP001174314"/>
    </source>
</evidence>
<evidence type="ECO:0000256" key="1">
    <source>
        <dbReference type="SAM" id="MobiDB-lite"/>
    </source>
</evidence>
<feature type="compositionally biased region" description="Polar residues" evidence="1">
    <location>
        <begin position="274"/>
        <end position="301"/>
    </location>
</feature>
<keyword evidence="3" id="KW-1185">Reference proteome</keyword>
<reference evidence="2 3" key="1">
    <citation type="submission" date="2023-10" db="EMBL/GenBank/DDBJ databases">
        <title>complete genome sequence of Corynebacterium pseudokroppenstedtii P15-C1.</title>
        <authorList>
            <person name="Bruggemann H."/>
            <person name="Poehlein A."/>
        </authorList>
    </citation>
    <scope>NUCLEOTIDE SEQUENCE [LARGE SCALE GENOMIC DNA]</scope>
    <source>
        <strain evidence="2 3">P15_C1</strain>
    </source>
</reference>